<dbReference type="GO" id="GO:0008408">
    <property type="term" value="F:3'-5' exonuclease activity"/>
    <property type="evidence" value="ECO:0007669"/>
    <property type="project" value="InterPro"/>
</dbReference>
<gene>
    <name evidence="4" type="ORF">J2T57_003458</name>
</gene>
<dbReference type="GO" id="GO:0003887">
    <property type="term" value="F:DNA-directed DNA polymerase activity"/>
    <property type="evidence" value="ECO:0007669"/>
    <property type="project" value="UniProtKB-KW"/>
</dbReference>
<dbReference type="RefSeq" id="WP_253481845.1">
    <property type="nucleotide sequence ID" value="NZ_JALJXV010000008.1"/>
</dbReference>
<dbReference type="InterPro" id="IPR027417">
    <property type="entry name" value="P-loop_NTPase"/>
</dbReference>
<dbReference type="AlphaFoldDB" id="A0AAE3G606"/>
<dbReference type="GO" id="GO:0006261">
    <property type="term" value="P:DNA-templated DNA replication"/>
    <property type="evidence" value="ECO:0007669"/>
    <property type="project" value="TreeGrafter"/>
</dbReference>
<dbReference type="PANTHER" id="PTHR11669:SF8">
    <property type="entry name" value="DNA POLYMERASE III SUBUNIT DELTA"/>
    <property type="match status" value="1"/>
</dbReference>
<reference evidence="4" key="1">
    <citation type="submission" date="2022-03" db="EMBL/GenBank/DDBJ databases">
        <title>Genomic Encyclopedia of Type Strains, Phase III (KMG-III): the genomes of soil and plant-associated and newly described type strains.</title>
        <authorList>
            <person name="Whitman W."/>
        </authorList>
    </citation>
    <scope>NUCLEOTIDE SEQUENCE</scope>
    <source>
        <strain evidence="4">ANL 6-2</strain>
    </source>
</reference>
<protein>
    <recommendedName>
        <fullName evidence="1">DNA-directed DNA polymerase</fullName>
        <ecNumber evidence="1">2.7.7.7</ecNumber>
    </recommendedName>
</protein>
<keyword evidence="4" id="KW-0548">Nucleotidyltransferase</keyword>
<evidence type="ECO:0000256" key="3">
    <source>
        <dbReference type="ARBA" id="ARBA00049244"/>
    </source>
</evidence>
<organism evidence="4 5">
    <name type="scientific">Natronocella acetinitrilica</name>
    <dbReference type="NCBI Taxonomy" id="414046"/>
    <lineage>
        <taxon>Bacteria</taxon>
        <taxon>Pseudomonadati</taxon>
        <taxon>Pseudomonadota</taxon>
        <taxon>Gammaproteobacteria</taxon>
        <taxon>Chromatiales</taxon>
        <taxon>Ectothiorhodospiraceae</taxon>
        <taxon>Natronocella</taxon>
    </lineage>
</organism>
<keyword evidence="2" id="KW-0239">DNA-directed DNA polymerase</keyword>
<dbReference type="Gene3D" id="3.40.50.300">
    <property type="entry name" value="P-loop containing nucleotide triphosphate hydrolases"/>
    <property type="match status" value="1"/>
</dbReference>
<dbReference type="SUPFAM" id="SSF52540">
    <property type="entry name" value="P-loop containing nucleoside triphosphate hydrolases"/>
    <property type="match status" value="1"/>
</dbReference>
<dbReference type="NCBIfam" id="NF004310">
    <property type="entry name" value="PRK05707.1"/>
    <property type="match status" value="1"/>
</dbReference>
<dbReference type="InterPro" id="IPR004622">
    <property type="entry name" value="DNA_pol_HolB"/>
</dbReference>
<dbReference type="NCBIfam" id="TIGR00678">
    <property type="entry name" value="holB"/>
    <property type="match status" value="1"/>
</dbReference>
<dbReference type="EC" id="2.7.7.7" evidence="1"/>
<accession>A0AAE3G606</accession>
<evidence type="ECO:0000256" key="2">
    <source>
        <dbReference type="ARBA" id="ARBA00022932"/>
    </source>
</evidence>
<sequence>MISNLPVYPWQQRQWERLRAPMAANRLPHALLLAGPPGLGKAAFARGLTQALLCSAPNEHGACGECKSCLLNAAGNHPDVYLVGLEEDSRVLKVDAVRALANFATLKSQFGGRKVGLIHPADRMNTNAANSLLKTLEEPPSGAVIILVADRSARLPATVRSRCQRIDFQPPDREMAAVWLGQQADLGQERADQLMLLANGAPCRAIELAEQGADVACEKLVQQLLQLKARRASPVEVAAGWGKDTHGLLLDLLIVTVQSLIRQESGAEALHPAGQALDRLRGKLDVLALHEYLDFLYSMNALTDRALNPQLYAEDLFLRWSDACRPSLAHGCRSYPQTD</sequence>
<keyword evidence="5" id="KW-1185">Reference proteome</keyword>
<dbReference type="GO" id="GO:0009360">
    <property type="term" value="C:DNA polymerase III complex"/>
    <property type="evidence" value="ECO:0007669"/>
    <property type="project" value="TreeGrafter"/>
</dbReference>
<dbReference type="InterPro" id="IPR050238">
    <property type="entry name" value="DNA_Rep/Repair_Clamp_Loader"/>
</dbReference>
<comment type="caution">
    <text evidence="4">The sequence shown here is derived from an EMBL/GenBank/DDBJ whole genome shotgun (WGS) entry which is preliminary data.</text>
</comment>
<evidence type="ECO:0000313" key="4">
    <source>
        <dbReference type="EMBL" id="MCP1676299.1"/>
    </source>
</evidence>
<proteinExistence type="predicted"/>
<comment type="catalytic activity">
    <reaction evidence="3">
        <text>DNA(n) + a 2'-deoxyribonucleoside 5'-triphosphate = DNA(n+1) + diphosphate</text>
        <dbReference type="Rhea" id="RHEA:22508"/>
        <dbReference type="Rhea" id="RHEA-COMP:17339"/>
        <dbReference type="Rhea" id="RHEA-COMP:17340"/>
        <dbReference type="ChEBI" id="CHEBI:33019"/>
        <dbReference type="ChEBI" id="CHEBI:61560"/>
        <dbReference type="ChEBI" id="CHEBI:173112"/>
        <dbReference type="EC" id="2.7.7.7"/>
    </reaction>
</comment>
<dbReference type="Pfam" id="PF13177">
    <property type="entry name" value="DNA_pol3_delta2"/>
    <property type="match status" value="1"/>
</dbReference>
<dbReference type="PANTHER" id="PTHR11669">
    <property type="entry name" value="REPLICATION FACTOR C / DNA POLYMERASE III GAMMA-TAU SUBUNIT"/>
    <property type="match status" value="1"/>
</dbReference>
<evidence type="ECO:0000313" key="5">
    <source>
        <dbReference type="Proteomes" id="UP001205843"/>
    </source>
</evidence>
<name>A0AAE3G606_9GAMM</name>
<keyword evidence="4" id="KW-0808">Transferase</keyword>
<dbReference type="Proteomes" id="UP001205843">
    <property type="component" value="Unassembled WGS sequence"/>
</dbReference>
<dbReference type="EMBL" id="JALJXV010000008">
    <property type="protein sequence ID" value="MCP1676299.1"/>
    <property type="molecule type" value="Genomic_DNA"/>
</dbReference>
<evidence type="ECO:0000256" key="1">
    <source>
        <dbReference type="ARBA" id="ARBA00012417"/>
    </source>
</evidence>